<sequence>MWARTIQGKTLTFHLAGIHNQNFLMRDEETGSFWQQVSGECIAGPMKGAQLERVHNDELTVARFRVESPAGQVLLGEPGRMNSYERDWEPGIDPLPTVVDTSDSPLPPRALVAGIVVGGQARAYEASRLEAERVILDEIGNVPILLWSGGGRMLRAFDRRIDGRPLLLAPTDAEHLRDADAGSLWDFRGCAIEGPHARSNACMVTLPVLWDYWFDWREYHPATSIYGR</sequence>
<evidence type="ECO:0008006" key="3">
    <source>
        <dbReference type="Google" id="ProtNLM"/>
    </source>
</evidence>
<dbReference type="Pfam" id="PF11376">
    <property type="entry name" value="DUF3179"/>
    <property type="match status" value="1"/>
</dbReference>
<dbReference type="AlphaFoldDB" id="A0A1I2APK2"/>
<protein>
    <recommendedName>
        <fullName evidence="3">DUF3179 domain-containing protein</fullName>
    </recommendedName>
</protein>
<dbReference type="Proteomes" id="UP000199400">
    <property type="component" value="Unassembled WGS sequence"/>
</dbReference>
<name>A0A1I2APK2_9BACT</name>
<keyword evidence="2" id="KW-1185">Reference proteome</keyword>
<gene>
    <name evidence="1" type="ORF">SAMN02745121_04302</name>
</gene>
<proteinExistence type="predicted"/>
<dbReference type="OrthoDB" id="9806357at2"/>
<evidence type="ECO:0000313" key="1">
    <source>
        <dbReference type="EMBL" id="SFE45924.1"/>
    </source>
</evidence>
<evidence type="ECO:0000313" key="2">
    <source>
        <dbReference type="Proteomes" id="UP000199400"/>
    </source>
</evidence>
<dbReference type="STRING" id="54.SAMN02745121_04302"/>
<reference evidence="2" key="1">
    <citation type="submission" date="2016-10" db="EMBL/GenBank/DDBJ databases">
        <authorList>
            <person name="Varghese N."/>
            <person name="Submissions S."/>
        </authorList>
    </citation>
    <scope>NUCLEOTIDE SEQUENCE [LARGE SCALE GENOMIC DNA]</scope>
    <source>
        <strain evidence="2">ATCC 25963</strain>
    </source>
</reference>
<organism evidence="1 2">
    <name type="scientific">Nannocystis exedens</name>
    <dbReference type="NCBI Taxonomy" id="54"/>
    <lineage>
        <taxon>Bacteria</taxon>
        <taxon>Pseudomonadati</taxon>
        <taxon>Myxococcota</taxon>
        <taxon>Polyangia</taxon>
        <taxon>Nannocystales</taxon>
        <taxon>Nannocystaceae</taxon>
        <taxon>Nannocystis</taxon>
    </lineage>
</organism>
<dbReference type="EMBL" id="FOMX01000014">
    <property type="protein sequence ID" value="SFE45924.1"/>
    <property type="molecule type" value="Genomic_DNA"/>
</dbReference>
<dbReference type="InterPro" id="IPR021516">
    <property type="entry name" value="DUF3179"/>
</dbReference>
<accession>A0A1I2APK2</accession>